<evidence type="ECO:0000313" key="4">
    <source>
        <dbReference type="Proteomes" id="UP001500466"/>
    </source>
</evidence>
<comment type="caution">
    <text evidence="3">The sequence shown here is derived from an EMBL/GenBank/DDBJ whole genome shotgun (WGS) entry which is preliminary data.</text>
</comment>
<protein>
    <recommendedName>
        <fullName evidence="2">VanZ-like domain-containing protein</fullName>
    </recommendedName>
</protein>
<proteinExistence type="predicted"/>
<gene>
    <name evidence="3" type="ORF">GCM10023205_39500</name>
</gene>
<sequence>MLAGAEVASFRRRVRRGMPRAEAKRFTVAEAALLGGTVPWVWMILTPVSGERAVSWVPLRDLVAVLGSDPTTVVVQVGANLVAFVPLGFFLPRRTGLGPVRVTLVGMALSASLEVAQYVLALGRVSSVDDVVVNTAGAALGGWLSVLWAGRTTASSAGSPRRRSPRPSGGGADTPGSSPSSSPHPTA</sequence>
<keyword evidence="4" id="KW-1185">Reference proteome</keyword>
<dbReference type="Pfam" id="PF04892">
    <property type="entry name" value="VanZ"/>
    <property type="match status" value="1"/>
</dbReference>
<evidence type="ECO:0000313" key="3">
    <source>
        <dbReference type="EMBL" id="GAA4970143.1"/>
    </source>
</evidence>
<feature type="domain" description="VanZ-like" evidence="2">
    <location>
        <begin position="40"/>
        <end position="147"/>
    </location>
</feature>
<feature type="compositionally biased region" description="Low complexity" evidence="1">
    <location>
        <begin position="174"/>
        <end position="187"/>
    </location>
</feature>
<dbReference type="Proteomes" id="UP001500466">
    <property type="component" value="Unassembled WGS sequence"/>
</dbReference>
<evidence type="ECO:0000256" key="1">
    <source>
        <dbReference type="SAM" id="MobiDB-lite"/>
    </source>
</evidence>
<evidence type="ECO:0000259" key="2">
    <source>
        <dbReference type="Pfam" id="PF04892"/>
    </source>
</evidence>
<dbReference type="PANTHER" id="PTHR36834:SF1">
    <property type="entry name" value="INTEGRAL MEMBRANE PROTEIN"/>
    <property type="match status" value="1"/>
</dbReference>
<dbReference type="InterPro" id="IPR053150">
    <property type="entry name" value="Teicoplanin_resist-assoc"/>
</dbReference>
<dbReference type="InterPro" id="IPR006976">
    <property type="entry name" value="VanZ-like"/>
</dbReference>
<reference evidence="4" key="1">
    <citation type="journal article" date="2019" name="Int. J. Syst. Evol. Microbiol.">
        <title>The Global Catalogue of Microorganisms (GCM) 10K type strain sequencing project: providing services to taxonomists for standard genome sequencing and annotation.</title>
        <authorList>
            <consortium name="The Broad Institute Genomics Platform"/>
            <consortium name="The Broad Institute Genome Sequencing Center for Infectious Disease"/>
            <person name="Wu L."/>
            <person name="Ma J."/>
        </authorList>
    </citation>
    <scope>NUCLEOTIDE SEQUENCE [LARGE SCALE GENOMIC DNA]</scope>
    <source>
        <strain evidence="4">JCM 17986</strain>
    </source>
</reference>
<accession>A0ABP9HG66</accession>
<feature type="region of interest" description="Disordered" evidence="1">
    <location>
        <begin position="153"/>
        <end position="187"/>
    </location>
</feature>
<organism evidence="3 4">
    <name type="scientific">Yinghuangia aomiensis</name>
    <dbReference type="NCBI Taxonomy" id="676205"/>
    <lineage>
        <taxon>Bacteria</taxon>
        <taxon>Bacillati</taxon>
        <taxon>Actinomycetota</taxon>
        <taxon>Actinomycetes</taxon>
        <taxon>Kitasatosporales</taxon>
        <taxon>Streptomycetaceae</taxon>
        <taxon>Yinghuangia</taxon>
    </lineage>
</organism>
<dbReference type="EMBL" id="BAABHS010000013">
    <property type="protein sequence ID" value="GAA4970143.1"/>
    <property type="molecule type" value="Genomic_DNA"/>
</dbReference>
<dbReference type="PANTHER" id="PTHR36834">
    <property type="entry name" value="MEMBRANE PROTEIN-RELATED"/>
    <property type="match status" value="1"/>
</dbReference>
<name>A0ABP9HG66_9ACTN</name>